<organism evidence="3">
    <name type="scientific">Intestinibacter bartlettii</name>
    <dbReference type="NCBI Taxonomy" id="261299"/>
    <lineage>
        <taxon>Bacteria</taxon>
        <taxon>Bacillati</taxon>
        <taxon>Bacillota</taxon>
        <taxon>Clostridia</taxon>
        <taxon>Peptostreptococcales</taxon>
        <taxon>Peptostreptococcaceae</taxon>
        <taxon>Intestinibacter</taxon>
    </lineage>
</organism>
<evidence type="ECO:0000313" key="3">
    <source>
        <dbReference type="EMBL" id="VYU36345.1"/>
    </source>
</evidence>
<proteinExistence type="predicted"/>
<name>A0A6N3E8G8_9FIRM</name>
<dbReference type="InterPro" id="IPR007391">
    <property type="entry name" value="Vancomycin_resist_VanW"/>
</dbReference>
<accession>A0A6N3E8G8</accession>
<dbReference type="InterPro" id="IPR052913">
    <property type="entry name" value="Glycopeptide_resist_protein"/>
</dbReference>
<dbReference type="GeneID" id="89565310"/>
<keyword evidence="1" id="KW-0175">Coiled coil</keyword>
<evidence type="ECO:0000256" key="1">
    <source>
        <dbReference type="SAM" id="Coils"/>
    </source>
</evidence>
<dbReference type="AlphaFoldDB" id="A0A6N3E8G8"/>
<reference evidence="3" key="1">
    <citation type="submission" date="2019-11" db="EMBL/GenBank/DDBJ databases">
        <authorList>
            <person name="Feng L."/>
        </authorList>
    </citation>
    <scope>NUCLEOTIDE SEQUENCE</scope>
    <source>
        <strain evidence="3">IbartlettiiLFYP30</strain>
    </source>
</reference>
<dbReference type="InterPro" id="IPR022029">
    <property type="entry name" value="YoaR-like_PG-bd"/>
</dbReference>
<gene>
    <name evidence="3" type="ORF">IBLFYP30_02472</name>
</gene>
<dbReference type="Pfam" id="PF04294">
    <property type="entry name" value="VanW"/>
    <property type="match status" value="1"/>
</dbReference>
<evidence type="ECO:0000259" key="2">
    <source>
        <dbReference type="Pfam" id="PF12229"/>
    </source>
</evidence>
<dbReference type="EMBL" id="CACRUE010000033">
    <property type="protein sequence ID" value="VYU36345.1"/>
    <property type="molecule type" value="Genomic_DNA"/>
</dbReference>
<dbReference type="Pfam" id="PF12229">
    <property type="entry name" value="PG_binding_4"/>
    <property type="match status" value="1"/>
</dbReference>
<dbReference type="PANTHER" id="PTHR35788">
    <property type="entry name" value="EXPORTED PROTEIN-RELATED"/>
    <property type="match status" value="1"/>
</dbReference>
<protein>
    <submittedName>
        <fullName evidence="3">VanW like protein</fullName>
    </submittedName>
</protein>
<sequence length="406" mass="46681">MYKRIISVILIFIIMICCLGNNKANNNKQEKIYKNIYIEDIDMSNMTKKECIDILKEAYPLEDINLKYEGKTWTIHPKDIDFRYKIEEATDIAMKYTKTDKRLENLKRKSKLILNERHHIPLDEEYDKEKLSAVIDCISNQIDREYVNATLAIEKDGTFKRLPSKEGKKVQKDELQKEIDELIQNKNITDLNIPVKTTLPTLNSDDVQSVNSILGQFSTAFNNHTSRGSNIHTAGESSGDIILMPQEIYSYNKATGPRVLSKGYKYAPVIIGGKYRNGEGGGVCQVSTTIYNAALLAGLEIVEVHNHTYISHYVSGGRDATVAYGYYDLKFKNPYSHPIYIKNIVGDGAITTKIYGCKDDIKRIYVRTEYEYKKQKIIVKTYRVYLDQNNQKIKEELISTNKYDQK</sequence>
<dbReference type="RefSeq" id="WP_007286730.1">
    <property type="nucleotide sequence ID" value="NZ_CACRUE010000033.1"/>
</dbReference>
<feature type="domain" description="YoaR-like putative peptidoglycan binding" evidence="2">
    <location>
        <begin position="73"/>
        <end position="186"/>
    </location>
</feature>
<feature type="coiled-coil region" evidence="1">
    <location>
        <begin position="165"/>
        <end position="192"/>
    </location>
</feature>
<dbReference type="PANTHER" id="PTHR35788:SF1">
    <property type="entry name" value="EXPORTED PROTEIN"/>
    <property type="match status" value="1"/>
</dbReference>